<dbReference type="Proteomes" id="UP000317178">
    <property type="component" value="Chromosome"/>
</dbReference>
<organism evidence="3 4">
    <name type="scientific">Polystyrenella longa</name>
    <dbReference type="NCBI Taxonomy" id="2528007"/>
    <lineage>
        <taxon>Bacteria</taxon>
        <taxon>Pseudomonadati</taxon>
        <taxon>Planctomycetota</taxon>
        <taxon>Planctomycetia</taxon>
        <taxon>Planctomycetales</taxon>
        <taxon>Planctomycetaceae</taxon>
        <taxon>Polystyrenella</taxon>
    </lineage>
</organism>
<dbReference type="OrthoDB" id="289270at2"/>
<keyword evidence="4" id="KW-1185">Reference proteome</keyword>
<protein>
    <recommendedName>
        <fullName evidence="2">Probable zinc-binding domain-containing protein</fullName>
    </recommendedName>
</protein>
<dbReference type="KEGG" id="plon:Pla110_11190"/>
<evidence type="ECO:0000259" key="2">
    <source>
        <dbReference type="Pfam" id="PF13451"/>
    </source>
</evidence>
<reference evidence="3 4" key="1">
    <citation type="submission" date="2019-02" db="EMBL/GenBank/DDBJ databases">
        <title>Deep-cultivation of Planctomycetes and their phenomic and genomic characterization uncovers novel biology.</title>
        <authorList>
            <person name="Wiegand S."/>
            <person name="Jogler M."/>
            <person name="Boedeker C."/>
            <person name="Pinto D."/>
            <person name="Vollmers J."/>
            <person name="Rivas-Marin E."/>
            <person name="Kohn T."/>
            <person name="Peeters S.H."/>
            <person name="Heuer A."/>
            <person name="Rast P."/>
            <person name="Oberbeckmann S."/>
            <person name="Bunk B."/>
            <person name="Jeske O."/>
            <person name="Meyerdierks A."/>
            <person name="Storesund J.E."/>
            <person name="Kallscheuer N."/>
            <person name="Luecker S."/>
            <person name="Lage O.M."/>
            <person name="Pohl T."/>
            <person name="Merkel B.J."/>
            <person name="Hornburger P."/>
            <person name="Mueller R.-W."/>
            <person name="Bruemmer F."/>
            <person name="Labrenz M."/>
            <person name="Spormann A.M."/>
            <person name="Op den Camp H."/>
            <person name="Overmann J."/>
            <person name="Amann R."/>
            <person name="Jetten M.S.M."/>
            <person name="Mascher T."/>
            <person name="Medema M.H."/>
            <person name="Devos D.P."/>
            <person name="Kaster A.-K."/>
            <person name="Ovreas L."/>
            <person name="Rohde M."/>
            <person name="Galperin M.Y."/>
            <person name="Jogler C."/>
        </authorList>
    </citation>
    <scope>NUCLEOTIDE SEQUENCE [LARGE SCALE GENOMIC DNA]</scope>
    <source>
        <strain evidence="3 4">Pla110</strain>
    </source>
</reference>
<dbReference type="InterPro" id="IPR025306">
    <property type="entry name" value="Zn-bnd_dom_prob"/>
</dbReference>
<proteinExistence type="predicted"/>
<feature type="compositionally biased region" description="Basic residues" evidence="1">
    <location>
        <begin position="1"/>
        <end position="10"/>
    </location>
</feature>
<feature type="region of interest" description="Disordered" evidence="1">
    <location>
        <begin position="1"/>
        <end position="29"/>
    </location>
</feature>
<sequence length="135" mass="16120">MNEKKKKTPKERREERERQKEGKRRREEEARICQRLTEPLRRFGYTIPAGSIPADLKEQAPNNSYGAPLYYEDIEFTCQDCGSEEIWTAEQQKWYYEIAKGPIQATAIRCRDCRRKEQERKEQSQLPKGYSKKTQ</sequence>
<feature type="compositionally biased region" description="Basic and acidic residues" evidence="1">
    <location>
        <begin position="11"/>
        <end position="29"/>
    </location>
</feature>
<feature type="domain" description="Probable zinc-binding" evidence="2">
    <location>
        <begin position="72"/>
        <end position="121"/>
    </location>
</feature>
<dbReference type="EMBL" id="CP036281">
    <property type="protein sequence ID" value="QDU79409.1"/>
    <property type="molecule type" value="Genomic_DNA"/>
</dbReference>
<name>A0A518CJK2_9PLAN</name>
<accession>A0A518CJK2</accession>
<dbReference type="RefSeq" id="WP_144993988.1">
    <property type="nucleotide sequence ID" value="NZ_CP036281.1"/>
</dbReference>
<gene>
    <name evidence="3" type="ORF">Pla110_11190</name>
</gene>
<evidence type="ECO:0000256" key="1">
    <source>
        <dbReference type="SAM" id="MobiDB-lite"/>
    </source>
</evidence>
<evidence type="ECO:0000313" key="3">
    <source>
        <dbReference type="EMBL" id="QDU79409.1"/>
    </source>
</evidence>
<dbReference type="AlphaFoldDB" id="A0A518CJK2"/>
<evidence type="ECO:0000313" key="4">
    <source>
        <dbReference type="Proteomes" id="UP000317178"/>
    </source>
</evidence>
<dbReference type="Pfam" id="PF13451">
    <property type="entry name" value="zf_Tbcl"/>
    <property type="match status" value="1"/>
</dbReference>